<reference evidence="1" key="1">
    <citation type="journal article" date="2021" name="Mol. Plant Pathol.">
        <title>A 20-kb lineage-specific genomic region tames virulence in pathogenic amphidiploid Verticillium longisporum.</title>
        <authorList>
            <person name="Harting R."/>
            <person name="Starke J."/>
            <person name="Kusch H."/>
            <person name="Poggeler S."/>
            <person name="Maurus I."/>
            <person name="Schluter R."/>
            <person name="Landesfeind M."/>
            <person name="Bulla I."/>
            <person name="Nowrousian M."/>
            <person name="de Jonge R."/>
            <person name="Stahlhut G."/>
            <person name="Hoff K.J."/>
            <person name="Asshauer K.P."/>
            <person name="Thurmer A."/>
            <person name="Stanke M."/>
            <person name="Daniel R."/>
            <person name="Morgenstern B."/>
            <person name="Thomma B.P.H.J."/>
            <person name="Kronstad J.W."/>
            <person name="Braus-Stromeyer S.A."/>
            <person name="Braus G.H."/>
        </authorList>
    </citation>
    <scope>NUCLEOTIDE SEQUENCE</scope>
    <source>
        <strain evidence="1">Vl32</strain>
    </source>
</reference>
<protein>
    <submittedName>
        <fullName evidence="1">Uncharacterized protein</fullName>
    </submittedName>
</protein>
<organism evidence="1 2">
    <name type="scientific">Verticillium longisporum</name>
    <name type="common">Verticillium dahliae var. longisporum</name>
    <dbReference type="NCBI Taxonomy" id="100787"/>
    <lineage>
        <taxon>Eukaryota</taxon>
        <taxon>Fungi</taxon>
        <taxon>Dikarya</taxon>
        <taxon>Ascomycota</taxon>
        <taxon>Pezizomycotina</taxon>
        <taxon>Sordariomycetes</taxon>
        <taxon>Hypocreomycetidae</taxon>
        <taxon>Glomerellales</taxon>
        <taxon>Plectosphaerellaceae</taxon>
        <taxon>Verticillium</taxon>
    </lineage>
</organism>
<dbReference type="AlphaFoldDB" id="A0A8I2Z348"/>
<gene>
    <name evidence="1" type="ORF">HYQ45_018344</name>
</gene>
<dbReference type="EMBL" id="JAEMWZ010000737">
    <property type="protein sequence ID" value="KAG7106944.1"/>
    <property type="molecule type" value="Genomic_DNA"/>
</dbReference>
<accession>A0A8I2Z348</accession>
<comment type="caution">
    <text evidence="1">The sequence shown here is derived from an EMBL/GenBank/DDBJ whole genome shotgun (WGS) entry which is preliminary data.</text>
</comment>
<sequence length="104" mass="11617">MSQHALGATILETHLQPETKLLVDLLDYLVTGQPKSVVRVLSQYFRLLARLVRASASDEQQLEKVLALVLAPLNEPPQYVSAEDARPHSNRAYDAFAFDFLAEP</sequence>
<proteinExistence type="predicted"/>
<evidence type="ECO:0000313" key="1">
    <source>
        <dbReference type="EMBL" id="KAG7106944.1"/>
    </source>
</evidence>
<name>A0A8I2Z348_VERLO</name>
<dbReference type="Proteomes" id="UP000689129">
    <property type="component" value="Unassembled WGS sequence"/>
</dbReference>
<evidence type="ECO:0000313" key="2">
    <source>
        <dbReference type="Proteomes" id="UP000689129"/>
    </source>
</evidence>